<dbReference type="RefSeq" id="WP_039744595.1">
    <property type="nucleotide sequence ID" value="NZ_JTCM02000005.1"/>
</dbReference>
<comment type="caution">
    <text evidence="1">The sequence shown here is derived from an EMBL/GenBank/DDBJ whole genome shotgun (WGS) entry which is preliminary data.</text>
</comment>
<dbReference type="AlphaFoldDB" id="A0A846H3R4"/>
<name>A0A846H3R4_9CYAN</name>
<sequence>MNCSTCSFFTVNQNLSCTVNPTHCKGGWTQACKEYEHDFSKEIRCGNCAAFSIQYCSLLHLSVDASEKGCINFLSNNEVEEELARWEQYQPQVIASFEERELIFKLIKELFWQQDKRNIMLYTCTLSMEELYYWVSNYIDKGILAHEEDGQVKTITWKQNEINEYDLVFKKEYTFF</sequence>
<accession>A0A846H3R4</accession>
<keyword evidence="2" id="KW-1185">Reference proteome</keyword>
<reference evidence="1 2" key="1">
    <citation type="journal article" date="2015" name="Genome Announc.">
        <title>Draft Genome Sequence of Cyanobacterium Hassallia byssoidea Strain VB512170, Isolated from Monuments in India.</title>
        <authorList>
            <person name="Singh D."/>
            <person name="Chandrababunaidu M.M."/>
            <person name="Panda A."/>
            <person name="Sen D."/>
            <person name="Bhattacharyya S."/>
            <person name="Adhikary S.P."/>
            <person name="Tripathy S."/>
        </authorList>
    </citation>
    <scope>NUCLEOTIDE SEQUENCE [LARGE SCALE GENOMIC DNA]</scope>
    <source>
        <strain evidence="1 2">VB512170</strain>
    </source>
</reference>
<gene>
    <name evidence="1" type="ORF">PI95_003920</name>
</gene>
<proteinExistence type="predicted"/>
<dbReference type="EMBL" id="JTCM02000005">
    <property type="protein sequence ID" value="NEU71753.1"/>
    <property type="molecule type" value="Genomic_DNA"/>
</dbReference>
<dbReference type="Proteomes" id="UP000031549">
    <property type="component" value="Unassembled WGS sequence"/>
</dbReference>
<evidence type="ECO:0000313" key="1">
    <source>
        <dbReference type="EMBL" id="NEU71753.1"/>
    </source>
</evidence>
<protein>
    <submittedName>
        <fullName evidence="1">Uncharacterized protein</fullName>
    </submittedName>
</protein>
<evidence type="ECO:0000313" key="2">
    <source>
        <dbReference type="Proteomes" id="UP000031549"/>
    </source>
</evidence>
<organism evidence="1 2">
    <name type="scientific">Hassallia byssoidea VB512170</name>
    <dbReference type="NCBI Taxonomy" id="1304833"/>
    <lineage>
        <taxon>Bacteria</taxon>
        <taxon>Bacillati</taxon>
        <taxon>Cyanobacteriota</taxon>
        <taxon>Cyanophyceae</taxon>
        <taxon>Nostocales</taxon>
        <taxon>Tolypothrichaceae</taxon>
        <taxon>Hassallia</taxon>
    </lineage>
</organism>